<protein>
    <recommendedName>
        <fullName evidence="1">glutathione transferase</fullName>
        <ecNumber evidence="1">2.5.1.18</ecNumber>
    </recommendedName>
</protein>
<dbReference type="CDD" id="cd03192">
    <property type="entry name" value="GST_C_Sigma_like"/>
    <property type="match status" value="1"/>
</dbReference>
<evidence type="ECO:0000259" key="4">
    <source>
        <dbReference type="PROSITE" id="PS50404"/>
    </source>
</evidence>
<sequence length="201" mass="22403">MAPKYKLTYFNARGRGEVPRLLFAAAGVEFEDVRIEFEQWPALKESTPMGGLPILEVDGVTLCQSVAIARFVARDVGLAGKSNVEQAQADMLVDEVNEIMPKLAGILFITDEAVKAEKQKELDELIEKKYTTLEKLCGSAGYMVGNRMLWCDLFFYNIAFNVENNKPGTLDNYPKLAKVVENVKLNSRIAAYLATRPDAVF</sequence>
<gene>
    <name evidence="7" type="primary">LOC118412051</name>
</gene>
<evidence type="ECO:0000259" key="5">
    <source>
        <dbReference type="PROSITE" id="PS50405"/>
    </source>
</evidence>
<dbReference type="AlphaFoldDB" id="A0A9J7KVU7"/>
<dbReference type="Proteomes" id="UP000001554">
    <property type="component" value="Chromosome 3"/>
</dbReference>
<dbReference type="PROSITE" id="PS50404">
    <property type="entry name" value="GST_NTER"/>
    <property type="match status" value="1"/>
</dbReference>
<name>A0A9J7KVU7_BRAFL</name>
<dbReference type="GeneID" id="118412051"/>
<dbReference type="SFLD" id="SFLDG01205">
    <property type="entry name" value="AMPS.1"/>
    <property type="match status" value="1"/>
</dbReference>
<evidence type="ECO:0000313" key="7">
    <source>
        <dbReference type="RefSeq" id="XP_035670544.1"/>
    </source>
</evidence>
<evidence type="ECO:0000256" key="3">
    <source>
        <dbReference type="ARBA" id="ARBA00047960"/>
    </source>
</evidence>
<proteinExistence type="predicted"/>
<dbReference type="PANTHER" id="PTHR11571">
    <property type="entry name" value="GLUTATHIONE S-TRANSFERASE"/>
    <property type="match status" value="1"/>
</dbReference>
<reference evidence="6" key="1">
    <citation type="journal article" date="2020" name="Nat. Ecol. Evol.">
        <title>Deeply conserved synteny resolves early events in vertebrate evolution.</title>
        <authorList>
            <person name="Simakov O."/>
            <person name="Marletaz F."/>
            <person name="Yue J.X."/>
            <person name="O'Connell B."/>
            <person name="Jenkins J."/>
            <person name="Brandt A."/>
            <person name="Calef R."/>
            <person name="Tung C.H."/>
            <person name="Huang T.K."/>
            <person name="Schmutz J."/>
            <person name="Satoh N."/>
            <person name="Yu J.K."/>
            <person name="Putnam N.H."/>
            <person name="Green R.E."/>
            <person name="Rokhsar D.S."/>
        </authorList>
    </citation>
    <scope>NUCLEOTIDE SEQUENCE [LARGE SCALE GENOMIC DNA]</scope>
    <source>
        <strain evidence="6">S238N-H82</strain>
    </source>
</reference>
<dbReference type="InterPro" id="IPR004046">
    <property type="entry name" value="GST_C"/>
</dbReference>
<dbReference type="Gene3D" id="1.20.1050.130">
    <property type="match status" value="1"/>
</dbReference>
<accession>A0A9J7KVU7</accession>
<dbReference type="InterPro" id="IPR040079">
    <property type="entry name" value="Glutathione_S-Trfase"/>
</dbReference>
<dbReference type="Pfam" id="PF14497">
    <property type="entry name" value="GST_C_3"/>
    <property type="match status" value="1"/>
</dbReference>
<dbReference type="PROSITE" id="PS50405">
    <property type="entry name" value="GST_CTER"/>
    <property type="match status" value="1"/>
</dbReference>
<organism evidence="6 7">
    <name type="scientific">Branchiostoma floridae</name>
    <name type="common">Florida lancelet</name>
    <name type="synonym">Amphioxus</name>
    <dbReference type="NCBI Taxonomy" id="7739"/>
    <lineage>
        <taxon>Eukaryota</taxon>
        <taxon>Metazoa</taxon>
        <taxon>Chordata</taxon>
        <taxon>Cephalochordata</taxon>
        <taxon>Leptocardii</taxon>
        <taxon>Amphioxiformes</taxon>
        <taxon>Branchiostomatidae</taxon>
        <taxon>Branchiostoma</taxon>
    </lineage>
</organism>
<dbReference type="FunFam" id="1.20.1050.130:FF:000015">
    <property type="entry name" value="Uncharacterized protein"/>
    <property type="match status" value="1"/>
</dbReference>
<evidence type="ECO:0000313" key="6">
    <source>
        <dbReference type="Proteomes" id="UP000001554"/>
    </source>
</evidence>
<dbReference type="PANTHER" id="PTHR11571:SF224">
    <property type="entry name" value="HEMATOPOIETIC PROSTAGLANDIN D SYNTHASE"/>
    <property type="match status" value="1"/>
</dbReference>
<dbReference type="GO" id="GO:0006749">
    <property type="term" value="P:glutathione metabolic process"/>
    <property type="evidence" value="ECO:0000318"/>
    <property type="project" value="GO_Central"/>
</dbReference>
<dbReference type="SFLD" id="SFLDG00363">
    <property type="entry name" value="AMPS_(cytGST):_Alpha-__Mu-__Pi"/>
    <property type="match status" value="1"/>
</dbReference>
<dbReference type="InterPro" id="IPR010987">
    <property type="entry name" value="Glutathione-S-Trfase_C-like"/>
</dbReference>
<dbReference type="FunFam" id="1.20.1050.10:FF:000030">
    <property type="entry name" value="Glutathione S-transferase S1"/>
    <property type="match status" value="1"/>
</dbReference>
<dbReference type="SUPFAM" id="SSF47616">
    <property type="entry name" value="GST C-terminal domain-like"/>
    <property type="match status" value="1"/>
</dbReference>
<dbReference type="KEGG" id="bfo:118412051"/>
<dbReference type="SUPFAM" id="SSF52833">
    <property type="entry name" value="Thioredoxin-like"/>
    <property type="match status" value="1"/>
</dbReference>
<dbReference type="SFLD" id="SFLDS00019">
    <property type="entry name" value="Glutathione_Transferase_(cytos"/>
    <property type="match status" value="1"/>
</dbReference>
<dbReference type="OrthoDB" id="414243at2759"/>
<dbReference type="Pfam" id="PF02798">
    <property type="entry name" value="GST_N"/>
    <property type="match status" value="1"/>
</dbReference>
<evidence type="ECO:0000256" key="2">
    <source>
        <dbReference type="ARBA" id="ARBA00022679"/>
    </source>
</evidence>
<dbReference type="InterPro" id="IPR050213">
    <property type="entry name" value="GST_superfamily"/>
</dbReference>
<keyword evidence="2" id="KW-0808">Transferase</keyword>
<dbReference type="CDD" id="cd03039">
    <property type="entry name" value="GST_N_Sigma_like"/>
    <property type="match status" value="1"/>
</dbReference>
<dbReference type="FunFam" id="3.40.30.10:FF:000035">
    <property type="entry name" value="hematopoietic prostaglandin D synthase"/>
    <property type="match status" value="1"/>
</dbReference>
<dbReference type="RefSeq" id="XP_035670544.1">
    <property type="nucleotide sequence ID" value="XM_035814651.1"/>
</dbReference>
<feature type="domain" description="GST N-terminal" evidence="4">
    <location>
        <begin position="3"/>
        <end position="80"/>
    </location>
</feature>
<feature type="domain" description="GST C-terminal" evidence="5">
    <location>
        <begin position="82"/>
        <end position="201"/>
    </location>
</feature>
<dbReference type="OMA" id="EVANVYF"/>
<dbReference type="GO" id="GO:0004364">
    <property type="term" value="F:glutathione transferase activity"/>
    <property type="evidence" value="ECO:0000318"/>
    <property type="project" value="GO_Central"/>
</dbReference>
<comment type="catalytic activity">
    <reaction evidence="3">
        <text>RX + glutathione = an S-substituted glutathione + a halide anion + H(+)</text>
        <dbReference type="Rhea" id="RHEA:16437"/>
        <dbReference type="ChEBI" id="CHEBI:15378"/>
        <dbReference type="ChEBI" id="CHEBI:16042"/>
        <dbReference type="ChEBI" id="CHEBI:17792"/>
        <dbReference type="ChEBI" id="CHEBI:57925"/>
        <dbReference type="ChEBI" id="CHEBI:90779"/>
        <dbReference type="EC" id="2.5.1.18"/>
    </reaction>
</comment>
<evidence type="ECO:0000256" key="1">
    <source>
        <dbReference type="ARBA" id="ARBA00012452"/>
    </source>
</evidence>
<dbReference type="InterPro" id="IPR036249">
    <property type="entry name" value="Thioredoxin-like_sf"/>
</dbReference>
<dbReference type="InterPro" id="IPR036282">
    <property type="entry name" value="Glutathione-S-Trfase_C_sf"/>
</dbReference>
<keyword evidence="6" id="KW-1185">Reference proteome</keyword>
<dbReference type="InterPro" id="IPR004045">
    <property type="entry name" value="Glutathione_S-Trfase_N"/>
</dbReference>
<reference evidence="7" key="2">
    <citation type="submission" date="2025-08" db="UniProtKB">
        <authorList>
            <consortium name="RefSeq"/>
        </authorList>
    </citation>
    <scope>IDENTIFICATION</scope>
    <source>
        <strain evidence="7">S238N-H82</strain>
        <tissue evidence="7">Testes</tissue>
    </source>
</reference>
<dbReference type="EC" id="2.5.1.18" evidence="1"/>